<dbReference type="EMBL" id="LAZR01011739">
    <property type="protein sequence ID" value="KKM60101.1"/>
    <property type="molecule type" value="Genomic_DNA"/>
</dbReference>
<sequence length="100" mass="11617">MKAKDAVKQFDGVSPITRYHLCKLYMNELAPRINLRVHGRTLVSQDTFVGVVKEMDVWLAKVCRLLSITPEDTQSIIKENHDMSMASMERSAIEYKRERF</sequence>
<gene>
    <name evidence="1" type="ORF">LCGC14_1545180</name>
</gene>
<evidence type="ECO:0000313" key="1">
    <source>
        <dbReference type="EMBL" id="KKM60101.1"/>
    </source>
</evidence>
<comment type="caution">
    <text evidence="1">The sequence shown here is derived from an EMBL/GenBank/DDBJ whole genome shotgun (WGS) entry which is preliminary data.</text>
</comment>
<protein>
    <submittedName>
        <fullName evidence="1">Uncharacterized protein</fullName>
    </submittedName>
</protein>
<accession>A0A0F9JCQ6</accession>
<organism evidence="1">
    <name type="scientific">marine sediment metagenome</name>
    <dbReference type="NCBI Taxonomy" id="412755"/>
    <lineage>
        <taxon>unclassified sequences</taxon>
        <taxon>metagenomes</taxon>
        <taxon>ecological metagenomes</taxon>
    </lineage>
</organism>
<dbReference type="AlphaFoldDB" id="A0A0F9JCQ6"/>
<proteinExistence type="predicted"/>
<reference evidence="1" key="1">
    <citation type="journal article" date="2015" name="Nature">
        <title>Complex archaea that bridge the gap between prokaryotes and eukaryotes.</title>
        <authorList>
            <person name="Spang A."/>
            <person name="Saw J.H."/>
            <person name="Jorgensen S.L."/>
            <person name="Zaremba-Niedzwiedzka K."/>
            <person name="Martijn J."/>
            <person name="Lind A.E."/>
            <person name="van Eijk R."/>
            <person name="Schleper C."/>
            <person name="Guy L."/>
            <person name="Ettema T.J."/>
        </authorList>
    </citation>
    <scope>NUCLEOTIDE SEQUENCE</scope>
</reference>
<name>A0A0F9JCQ6_9ZZZZ</name>